<evidence type="ECO:0000256" key="3">
    <source>
        <dbReference type="ARBA" id="ARBA00004245"/>
    </source>
</evidence>
<feature type="region of interest" description="Disordered" evidence="13">
    <location>
        <begin position="842"/>
        <end position="868"/>
    </location>
</feature>
<dbReference type="GO" id="GO:0005634">
    <property type="term" value="C:nucleus"/>
    <property type="evidence" value="ECO:0007669"/>
    <property type="project" value="UniProtKB-SubCell"/>
</dbReference>
<evidence type="ECO:0000256" key="9">
    <source>
        <dbReference type="ARBA" id="ARBA00022989"/>
    </source>
</evidence>
<evidence type="ECO:0000256" key="1">
    <source>
        <dbReference type="ARBA" id="ARBA00004123"/>
    </source>
</evidence>
<keyword evidence="11" id="KW-0206">Cytoskeleton</keyword>
<evidence type="ECO:0000256" key="13">
    <source>
        <dbReference type="SAM" id="MobiDB-lite"/>
    </source>
</evidence>
<dbReference type="PROSITE" id="PS50229">
    <property type="entry name" value="WH1"/>
    <property type="match status" value="1"/>
</dbReference>
<dbReference type="Pfam" id="PF00568">
    <property type="entry name" value="WH1"/>
    <property type="match status" value="1"/>
</dbReference>
<keyword evidence="10 14" id="KW-0472">Membrane</keyword>
<dbReference type="PROSITE" id="PS51082">
    <property type="entry name" value="WH2"/>
    <property type="match status" value="2"/>
</dbReference>
<dbReference type="GO" id="GO:0016020">
    <property type="term" value="C:membrane"/>
    <property type="evidence" value="ECO:0007669"/>
    <property type="project" value="UniProtKB-SubCell"/>
</dbReference>
<feature type="domain" description="WH2" evidence="17">
    <location>
        <begin position="769"/>
        <end position="786"/>
    </location>
</feature>
<gene>
    <name evidence="18" type="ORF">FQA47_003263</name>
</gene>
<keyword evidence="12" id="KW-0539">Nucleus</keyword>
<dbReference type="InterPro" id="IPR033927">
    <property type="entry name" value="WASPfam_EVH1"/>
</dbReference>
<dbReference type="SUPFAM" id="SSF50729">
    <property type="entry name" value="PH domain-like"/>
    <property type="match status" value="1"/>
</dbReference>
<evidence type="ECO:0000256" key="14">
    <source>
        <dbReference type="SAM" id="Phobius"/>
    </source>
</evidence>
<feature type="compositionally biased region" description="Acidic residues" evidence="13">
    <location>
        <begin position="849"/>
        <end position="868"/>
    </location>
</feature>
<feature type="domain" description="CRIB" evidence="15">
    <location>
        <begin position="560"/>
        <end position="573"/>
    </location>
</feature>
<comment type="similarity">
    <text evidence="4">Belongs to the TMEM229 family.</text>
</comment>
<evidence type="ECO:0000256" key="8">
    <source>
        <dbReference type="ARBA" id="ARBA00022737"/>
    </source>
</evidence>
<proteinExistence type="inferred from homology"/>
<evidence type="ECO:0000256" key="2">
    <source>
        <dbReference type="ARBA" id="ARBA00004141"/>
    </source>
</evidence>
<dbReference type="CDD" id="cd22074">
    <property type="entry name" value="WH2_N-WASP_r1"/>
    <property type="match status" value="1"/>
</dbReference>
<keyword evidence="6" id="KW-0597">Phosphoprotein</keyword>
<evidence type="ECO:0000259" key="15">
    <source>
        <dbReference type="PROSITE" id="PS50108"/>
    </source>
</evidence>
<feature type="region of interest" description="Disordered" evidence="13">
    <location>
        <begin position="539"/>
        <end position="562"/>
    </location>
</feature>
<feature type="domain" description="WH1" evidence="16">
    <location>
        <begin position="374"/>
        <end position="501"/>
    </location>
</feature>
<dbReference type="SMART" id="SM00246">
    <property type="entry name" value="WH2"/>
    <property type="match status" value="2"/>
</dbReference>
<dbReference type="InterPro" id="IPR000697">
    <property type="entry name" value="WH1/EVH1_dom"/>
</dbReference>
<dbReference type="SMART" id="SM00461">
    <property type="entry name" value="WH1"/>
    <property type="match status" value="1"/>
</dbReference>
<protein>
    <submittedName>
        <fullName evidence="18">Transmembrane protein 229A</fullName>
    </submittedName>
</protein>
<dbReference type="PROSITE" id="PS50108">
    <property type="entry name" value="CRIB"/>
    <property type="match status" value="1"/>
</dbReference>
<evidence type="ECO:0000256" key="7">
    <source>
        <dbReference type="ARBA" id="ARBA00022692"/>
    </source>
</evidence>
<comment type="subcellular location">
    <subcellularLocation>
        <location evidence="3">Cytoplasm</location>
        <location evidence="3">Cytoskeleton</location>
    </subcellularLocation>
    <subcellularLocation>
        <location evidence="2">Membrane</location>
        <topology evidence="2">Multi-pass membrane protein</topology>
    </subcellularLocation>
    <subcellularLocation>
        <location evidence="1">Nucleus</location>
    </subcellularLocation>
</comment>
<dbReference type="Gene3D" id="3.90.810.10">
    <property type="entry name" value="CRIB domain"/>
    <property type="match status" value="2"/>
</dbReference>
<evidence type="ECO:0000256" key="5">
    <source>
        <dbReference type="ARBA" id="ARBA00022490"/>
    </source>
</evidence>
<feature type="compositionally biased region" description="Basic and acidic residues" evidence="13">
    <location>
        <begin position="781"/>
        <end position="792"/>
    </location>
</feature>
<dbReference type="GO" id="GO:0005856">
    <property type="term" value="C:cytoskeleton"/>
    <property type="evidence" value="ECO:0007669"/>
    <property type="project" value="UniProtKB-SubCell"/>
</dbReference>
<dbReference type="InterPro" id="IPR003124">
    <property type="entry name" value="WH2_dom"/>
</dbReference>
<dbReference type="GO" id="GO:0003779">
    <property type="term" value="F:actin binding"/>
    <property type="evidence" value="ECO:0007669"/>
    <property type="project" value="InterPro"/>
</dbReference>
<dbReference type="SMART" id="SM00285">
    <property type="entry name" value="PBD"/>
    <property type="match status" value="1"/>
</dbReference>
<dbReference type="AlphaFoldDB" id="A0A834BZ75"/>
<dbReference type="InterPro" id="IPR036936">
    <property type="entry name" value="CRIB_dom_sf"/>
</dbReference>
<feature type="compositionally biased region" description="Low complexity" evidence="13">
    <location>
        <begin position="820"/>
        <end position="829"/>
    </location>
</feature>
<feature type="transmembrane region" description="Helical" evidence="14">
    <location>
        <begin position="128"/>
        <end position="145"/>
    </location>
</feature>
<keyword evidence="5" id="KW-0963">Cytoplasm</keyword>
<evidence type="ECO:0000256" key="12">
    <source>
        <dbReference type="ARBA" id="ARBA00023242"/>
    </source>
</evidence>
<dbReference type="CDD" id="cd01205">
    <property type="entry name" value="EVH1_WASP-like"/>
    <property type="match status" value="1"/>
</dbReference>
<feature type="domain" description="WH2" evidence="17">
    <location>
        <begin position="797"/>
        <end position="814"/>
    </location>
</feature>
<dbReference type="PANTHER" id="PTHR31746:SF2">
    <property type="entry name" value="TRANSMEMBRANE PROTEIN 229A"/>
    <property type="match status" value="1"/>
</dbReference>
<feature type="transmembrane region" description="Helical" evidence="14">
    <location>
        <begin position="226"/>
        <end position="247"/>
    </location>
</feature>
<evidence type="ECO:0000313" key="18">
    <source>
        <dbReference type="EMBL" id="KAF6718299.1"/>
    </source>
</evidence>
<evidence type="ECO:0000256" key="6">
    <source>
        <dbReference type="ARBA" id="ARBA00022553"/>
    </source>
</evidence>
<keyword evidence="7 14" id="KW-0812">Transmembrane</keyword>
<feature type="region of interest" description="Disordered" evidence="13">
    <location>
        <begin position="1"/>
        <end position="24"/>
    </location>
</feature>
<feature type="transmembrane region" description="Helical" evidence="14">
    <location>
        <begin position="98"/>
        <end position="116"/>
    </location>
</feature>
<dbReference type="Pfam" id="PF00786">
    <property type="entry name" value="PBD"/>
    <property type="match status" value="1"/>
</dbReference>
<name>A0A834BZ75_ORYME</name>
<dbReference type="InterPro" id="IPR011993">
    <property type="entry name" value="PH-like_dom_sf"/>
</dbReference>
<evidence type="ECO:0000256" key="4">
    <source>
        <dbReference type="ARBA" id="ARBA00006371"/>
    </source>
</evidence>
<evidence type="ECO:0000256" key="10">
    <source>
        <dbReference type="ARBA" id="ARBA00023136"/>
    </source>
</evidence>
<accession>A0A834BZ75</accession>
<dbReference type="Gene3D" id="2.30.29.30">
    <property type="entry name" value="Pleckstrin-homology domain (PH domain)/Phosphotyrosine-binding domain (PTB)"/>
    <property type="match status" value="1"/>
</dbReference>
<dbReference type="Pfam" id="PF02205">
    <property type="entry name" value="WH2"/>
    <property type="match status" value="2"/>
</dbReference>
<feature type="compositionally biased region" description="Pro residues" evidence="13">
    <location>
        <begin position="741"/>
        <end position="761"/>
    </location>
</feature>
<dbReference type="FunFam" id="3.90.810.10:FF:000003">
    <property type="entry name" value="Neural Wiskott-Aldrich syndrome protein-like"/>
    <property type="match status" value="1"/>
</dbReference>
<evidence type="ECO:0000259" key="16">
    <source>
        <dbReference type="PROSITE" id="PS50229"/>
    </source>
</evidence>
<dbReference type="GO" id="GO:0007015">
    <property type="term" value="P:actin filament organization"/>
    <property type="evidence" value="ECO:0007669"/>
    <property type="project" value="InterPro"/>
</dbReference>
<feature type="transmembrane region" description="Helical" evidence="14">
    <location>
        <begin position="193"/>
        <end position="214"/>
    </location>
</feature>
<feature type="compositionally biased region" description="Pro residues" evidence="13">
    <location>
        <begin position="633"/>
        <end position="731"/>
    </location>
</feature>
<dbReference type="PANTHER" id="PTHR31746">
    <property type="entry name" value="TRANSMEMBRANE PROTEIN 229 FAMILY MEMBER"/>
    <property type="match status" value="1"/>
</dbReference>
<evidence type="ECO:0000313" key="19">
    <source>
        <dbReference type="Proteomes" id="UP000646548"/>
    </source>
</evidence>
<dbReference type="CDD" id="cd22075">
    <property type="entry name" value="WH2_hN-WASP_r2_like"/>
    <property type="match status" value="1"/>
</dbReference>
<feature type="transmembrane region" description="Helical" evidence="14">
    <location>
        <begin position="259"/>
        <end position="279"/>
    </location>
</feature>
<organism evidence="18 19">
    <name type="scientific">Oryzias melastigma</name>
    <name type="common">Marine medaka</name>
    <dbReference type="NCBI Taxonomy" id="30732"/>
    <lineage>
        <taxon>Eukaryota</taxon>
        <taxon>Metazoa</taxon>
        <taxon>Chordata</taxon>
        <taxon>Craniata</taxon>
        <taxon>Vertebrata</taxon>
        <taxon>Euteleostomi</taxon>
        <taxon>Actinopterygii</taxon>
        <taxon>Neopterygii</taxon>
        <taxon>Teleostei</taxon>
        <taxon>Neoteleostei</taxon>
        <taxon>Acanthomorphata</taxon>
        <taxon>Ovalentaria</taxon>
        <taxon>Atherinomorphae</taxon>
        <taxon>Beloniformes</taxon>
        <taxon>Adrianichthyidae</taxon>
        <taxon>Oryziinae</taxon>
        <taxon>Oryzias</taxon>
    </lineage>
</organism>
<feature type="compositionally biased region" description="Basic and acidic residues" evidence="13">
    <location>
        <begin position="7"/>
        <end position="24"/>
    </location>
</feature>
<dbReference type="CDD" id="cd00132">
    <property type="entry name" value="CRIB"/>
    <property type="match status" value="1"/>
</dbReference>
<evidence type="ECO:0000256" key="11">
    <source>
        <dbReference type="ARBA" id="ARBA00023212"/>
    </source>
</evidence>
<evidence type="ECO:0000259" key="17">
    <source>
        <dbReference type="PROSITE" id="PS51082"/>
    </source>
</evidence>
<feature type="region of interest" description="Disordered" evidence="13">
    <location>
        <begin position="630"/>
        <end position="803"/>
    </location>
</feature>
<keyword evidence="8" id="KW-0677">Repeat</keyword>
<dbReference type="Proteomes" id="UP000646548">
    <property type="component" value="Unassembled WGS sequence"/>
</dbReference>
<feature type="compositionally biased region" description="Basic residues" evidence="13">
    <location>
        <begin position="542"/>
        <end position="555"/>
    </location>
</feature>
<dbReference type="EMBL" id="WKFB01000744">
    <property type="protein sequence ID" value="KAF6718299.1"/>
    <property type="molecule type" value="Genomic_DNA"/>
</dbReference>
<dbReference type="SUPFAM" id="SSF47912">
    <property type="entry name" value="Wiscott-Aldrich syndrome protein, WASP, C-terminal domain"/>
    <property type="match status" value="2"/>
</dbReference>
<feature type="transmembrane region" description="Helical" evidence="14">
    <location>
        <begin position="36"/>
        <end position="57"/>
    </location>
</feature>
<keyword evidence="9 14" id="KW-1133">Transmembrane helix</keyword>
<reference evidence="18" key="1">
    <citation type="journal article" name="BMC Genomics">
        <title>Long-read sequencing and de novo genome assembly of marine medaka (Oryzias melastigma).</title>
        <authorList>
            <person name="Liang P."/>
            <person name="Saqib H.S.A."/>
            <person name="Ni X."/>
            <person name="Shen Y."/>
        </authorList>
    </citation>
    <scope>NUCLEOTIDE SEQUENCE</scope>
    <source>
        <strain evidence="18">Bigg-433</strain>
    </source>
</reference>
<comment type="caution">
    <text evidence="18">The sequence shown here is derived from an EMBL/GenBank/DDBJ whole genome shotgun (WGS) entry which is preliminary data.</text>
</comment>
<dbReference type="InterPro" id="IPR011026">
    <property type="entry name" value="WAS_C"/>
</dbReference>
<feature type="transmembrane region" description="Helical" evidence="14">
    <location>
        <begin position="157"/>
        <end position="181"/>
    </location>
</feature>
<dbReference type="InterPro" id="IPR000095">
    <property type="entry name" value="CRIB_dom"/>
</dbReference>
<feature type="region of interest" description="Disordered" evidence="13">
    <location>
        <begin position="811"/>
        <end position="830"/>
    </location>
</feature>
<sequence length="868" mass="96975">MAGRRGSPREPAEPEPSKESRSAGESVRELPRWMRLYFYGMHGVTLDVLLSSLQGVLNHRDPKLVGFSSPYLCVMHSLTHFALEKIYSQKRCFQGRPVAFHLVFYPSVYIGLQILIGNVKTLTEQVRVVSGTQLVLHYILALYFSQVSDPSKALPGFARFLFFGMHGFLDEVFFTSLFNLVEKSDRSLCGHTSLWSFIMYGSCSFVVEKLYLHLHFGRGWGTLRRLPIYVCFIYTWEFTWGLILRQFDACSWDYSHYPHNFMGLITLLYLPGWICLSLYQDILSNVLLKIKQYHTWYWMRYCTRTGPQGTAGPLTLTRHWMQYRTDTVRDAVLDMTQYRMQYWMRYWMWYYMPTGPQDTAGTVTWRNTGSCARFGTGPDSVADPNWCQLDKSGERFDHDRCLQLWSRCTQVTGTAAGVRDAAGVACLVKDNPQRSYFIRVFDIKDGRMMFEQELYQDFKMQNHKNYFASFAGDTCQVGLNFASEEEAKRFRSTVSDLMGRRQRRTGPALPMATVDIKNPEIDREHRNSNFKQININASFPRREKKTKGGGKKKKLTKADIGTPSNFQHLGHVGWDPNTGFDLNNLDPELKSLFDMCGISETDLKDKETSKQIYDIIEKSGGVEAVKNELRRQAPPPPPSRGGPPPPPPHHISSGPPPPPPPPSRGGRGAPPPPPPSRAPVSAPPPPPPSRGGGMPAPPPPPPSRGFHPPPPPPAHASMPAAPPPPPPPPPSSVTSPNSGGGPPPPPPPPPPGPPPVAPPLPTTEANGGDKSALLSQIREGAQLKKVDQKERPVSSTGRDALLDQIRQGIQLKTRDENTDSAPAPATPSAGIVGALMEVIQRRKAIHSSDEDDDDDDDEDSEEDDEWDD</sequence>